<keyword evidence="2 7" id="KW-0698">rRNA processing</keyword>
<dbReference type="InterPro" id="IPR023165">
    <property type="entry name" value="rRNA_Ade_diMease-like_C"/>
</dbReference>
<name>A0A7I9XYJ3_9MYCO</name>
<dbReference type="FunFam" id="1.10.8.100:FF:000003">
    <property type="entry name" value="Ribosomal RNA small subunit methyltransferase A"/>
    <property type="match status" value="1"/>
</dbReference>
<feature type="binding site" evidence="7 8">
    <location>
        <position position="91"/>
    </location>
    <ligand>
        <name>S-adenosyl-L-methionine</name>
        <dbReference type="ChEBI" id="CHEBI:59789"/>
    </ligand>
</feature>
<evidence type="ECO:0000256" key="6">
    <source>
        <dbReference type="ARBA" id="ARBA00022884"/>
    </source>
</evidence>
<keyword evidence="6 7" id="KW-0694">RNA-binding</keyword>
<evidence type="ECO:0000313" key="12">
    <source>
        <dbReference type="Proteomes" id="UP000465361"/>
    </source>
</evidence>
<gene>
    <name evidence="7 11" type="primary">rsmA</name>
    <name evidence="7" type="synonym">ksgA</name>
    <name evidence="11" type="ORF">MBOT_22410</name>
</gene>
<dbReference type="InterPro" id="IPR029063">
    <property type="entry name" value="SAM-dependent_MTases_sf"/>
</dbReference>
<dbReference type="PANTHER" id="PTHR11727:SF7">
    <property type="entry name" value="DIMETHYLADENOSINE TRANSFERASE-RELATED"/>
    <property type="match status" value="1"/>
</dbReference>
<evidence type="ECO:0000256" key="2">
    <source>
        <dbReference type="ARBA" id="ARBA00022552"/>
    </source>
</evidence>
<protein>
    <recommendedName>
        <fullName evidence="7">Ribosomal RNA small subunit methyltransferase A</fullName>
        <ecNumber evidence="7">2.1.1.182</ecNumber>
    </recommendedName>
    <alternativeName>
        <fullName evidence="7">16S rRNA (adenine(1518)-N(6)/adenine(1519)-N(6))-dimethyltransferase</fullName>
    </alternativeName>
    <alternativeName>
        <fullName evidence="7">16S rRNA dimethyladenosine transferase</fullName>
    </alternativeName>
    <alternativeName>
        <fullName evidence="7">16S rRNA dimethylase</fullName>
    </alternativeName>
    <alternativeName>
        <fullName evidence="7">S-adenosylmethionine-6-N', N'-adenosyl(rRNA) dimethyltransferase</fullName>
    </alternativeName>
</protein>
<sequence>MGCLADVQCPSGCQLTIRLLGRSEIRRLAKELEFRPRKSLGQNFVHDANTVRRVVSASGVNRHDHVLEVGPGLGSLTLALLDRGATVSAVEIDPVLAAQLPKTIAEHSNSEIHRLTVLNRDILSVRRADLTHEPTAVVANLPYTVAVPALLHLLAELPSVRLAMVMVQAEVAERLAAEPGGKDYGAPSAKVRFYGRVRRCGTVPPTVFWPIPRVYSGLVRISRYENPPWPTDEAFRQRIFELVDIAFAQRRKTSRNAFAAWAGSGNESARRLLAASIDPARRGETLSIEEFVRLYRRSIDSGAGAGSDQDTPQRRTAPSQG</sequence>
<dbReference type="SMART" id="SM00650">
    <property type="entry name" value="rADc"/>
    <property type="match status" value="1"/>
</dbReference>
<dbReference type="PROSITE" id="PS51689">
    <property type="entry name" value="SAM_RNA_A_N6_MT"/>
    <property type="match status" value="1"/>
</dbReference>
<dbReference type="Gene3D" id="1.10.8.100">
    <property type="entry name" value="Ribosomal RNA adenine dimethylase-like, domain 2"/>
    <property type="match status" value="1"/>
</dbReference>
<keyword evidence="4 7" id="KW-0808">Transferase</keyword>
<dbReference type="HAMAP" id="MF_00607">
    <property type="entry name" value="16SrRNA_methyltr_A"/>
    <property type="match status" value="1"/>
</dbReference>
<dbReference type="FunFam" id="3.40.50.150:FF:000023">
    <property type="entry name" value="Ribosomal RNA small subunit methyltransferase A"/>
    <property type="match status" value="1"/>
</dbReference>
<evidence type="ECO:0000256" key="1">
    <source>
        <dbReference type="ARBA" id="ARBA00022490"/>
    </source>
</evidence>
<evidence type="ECO:0000256" key="3">
    <source>
        <dbReference type="ARBA" id="ARBA00022603"/>
    </source>
</evidence>
<keyword evidence="12" id="KW-1185">Reference proteome</keyword>
<evidence type="ECO:0000256" key="9">
    <source>
        <dbReference type="SAM" id="MobiDB-lite"/>
    </source>
</evidence>
<dbReference type="EC" id="2.1.1.182" evidence="7"/>
<reference evidence="11 12" key="1">
    <citation type="journal article" date="2019" name="Emerg. Microbes Infect.">
        <title>Comprehensive subspecies identification of 175 nontuberculous mycobacteria species based on 7547 genomic profiles.</title>
        <authorList>
            <person name="Matsumoto Y."/>
            <person name="Kinjo T."/>
            <person name="Motooka D."/>
            <person name="Nabeya D."/>
            <person name="Jung N."/>
            <person name="Uechi K."/>
            <person name="Horii T."/>
            <person name="Iida T."/>
            <person name="Fujita J."/>
            <person name="Nakamura S."/>
        </authorList>
    </citation>
    <scope>NUCLEOTIDE SEQUENCE [LARGE SCALE GENOMIC DNA]</scope>
    <source>
        <strain evidence="11 12">JCM 17322</strain>
    </source>
</reference>
<dbReference type="Pfam" id="PF00398">
    <property type="entry name" value="RrnaAD"/>
    <property type="match status" value="1"/>
</dbReference>
<comment type="subcellular location">
    <subcellularLocation>
        <location evidence="7">Cytoplasm</location>
    </subcellularLocation>
</comment>
<evidence type="ECO:0000256" key="5">
    <source>
        <dbReference type="ARBA" id="ARBA00022691"/>
    </source>
</evidence>
<accession>A0A7I9XYJ3</accession>
<comment type="function">
    <text evidence="7">Specifically dimethylates two adjacent adenosines (A1518 and A1519) in the loop of a conserved hairpin near the 3'-end of 16S rRNA in the 30S particle. May play a critical role in biogenesis of 30S subunits.</text>
</comment>
<proteinExistence type="inferred from homology"/>
<evidence type="ECO:0000259" key="10">
    <source>
        <dbReference type="SMART" id="SM00650"/>
    </source>
</evidence>
<dbReference type="InterPro" id="IPR020598">
    <property type="entry name" value="rRNA_Ade_methylase_Trfase_N"/>
</dbReference>
<dbReference type="SUPFAM" id="SSF53335">
    <property type="entry name" value="S-adenosyl-L-methionine-dependent methyltransferases"/>
    <property type="match status" value="1"/>
</dbReference>
<keyword evidence="3 7" id="KW-0489">Methyltransferase</keyword>
<organism evidence="11 12">
    <name type="scientific">Mycobacterium botniense</name>
    <dbReference type="NCBI Taxonomy" id="84962"/>
    <lineage>
        <taxon>Bacteria</taxon>
        <taxon>Bacillati</taxon>
        <taxon>Actinomycetota</taxon>
        <taxon>Actinomycetes</taxon>
        <taxon>Mycobacteriales</taxon>
        <taxon>Mycobacteriaceae</taxon>
        <taxon>Mycobacterium</taxon>
    </lineage>
</organism>
<dbReference type="AlphaFoldDB" id="A0A7I9XYJ3"/>
<dbReference type="PANTHER" id="PTHR11727">
    <property type="entry name" value="DIMETHYLADENOSINE TRANSFERASE"/>
    <property type="match status" value="1"/>
</dbReference>
<evidence type="ECO:0000313" key="11">
    <source>
        <dbReference type="EMBL" id="GFG74876.1"/>
    </source>
</evidence>
<feature type="binding site" evidence="7 8">
    <location>
        <position position="140"/>
    </location>
    <ligand>
        <name>S-adenosyl-L-methionine</name>
        <dbReference type="ChEBI" id="CHEBI:59789"/>
    </ligand>
</feature>
<feature type="binding site" evidence="7 8">
    <location>
        <position position="70"/>
    </location>
    <ligand>
        <name>S-adenosyl-L-methionine</name>
        <dbReference type="ChEBI" id="CHEBI:59789"/>
    </ligand>
</feature>
<keyword evidence="1 7" id="KW-0963">Cytoplasm</keyword>
<dbReference type="EMBL" id="BLKW01000004">
    <property type="protein sequence ID" value="GFG74876.1"/>
    <property type="molecule type" value="Genomic_DNA"/>
</dbReference>
<comment type="similarity">
    <text evidence="7">Belongs to the class I-like SAM-binding methyltransferase superfamily. rRNA adenine N(6)-methyltransferase family. RsmA subfamily.</text>
</comment>
<dbReference type="Gene3D" id="3.40.50.150">
    <property type="entry name" value="Vaccinia Virus protein VP39"/>
    <property type="match status" value="1"/>
</dbReference>
<evidence type="ECO:0000256" key="8">
    <source>
        <dbReference type="PROSITE-ProRule" id="PRU01026"/>
    </source>
</evidence>
<dbReference type="GO" id="GO:0005829">
    <property type="term" value="C:cytosol"/>
    <property type="evidence" value="ECO:0007669"/>
    <property type="project" value="TreeGrafter"/>
</dbReference>
<evidence type="ECO:0000256" key="7">
    <source>
        <dbReference type="HAMAP-Rule" id="MF_00607"/>
    </source>
</evidence>
<evidence type="ECO:0000256" key="4">
    <source>
        <dbReference type="ARBA" id="ARBA00022679"/>
    </source>
</evidence>
<dbReference type="NCBIfam" id="TIGR00755">
    <property type="entry name" value="ksgA"/>
    <property type="match status" value="1"/>
</dbReference>
<dbReference type="GO" id="GO:0003723">
    <property type="term" value="F:RNA binding"/>
    <property type="evidence" value="ECO:0007669"/>
    <property type="project" value="UniProtKB-UniRule"/>
</dbReference>
<comment type="caution">
    <text evidence="11">The sequence shown here is derived from an EMBL/GenBank/DDBJ whole genome shotgun (WGS) entry which is preliminary data.</text>
</comment>
<feature type="region of interest" description="Disordered" evidence="9">
    <location>
        <begin position="300"/>
        <end position="321"/>
    </location>
</feature>
<dbReference type="InterPro" id="IPR020596">
    <property type="entry name" value="rRNA_Ade_Mease_Trfase_CS"/>
</dbReference>
<dbReference type="PROSITE" id="PS01131">
    <property type="entry name" value="RRNA_A_DIMETH"/>
    <property type="match status" value="1"/>
</dbReference>
<keyword evidence="5 7" id="KW-0949">S-adenosyl-L-methionine</keyword>
<dbReference type="InterPro" id="IPR001737">
    <property type="entry name" value="KsgA/Erm"/>
</dbReference>
<feature type="binding site" evidence="7 8">
    <location>
        <position position="45"/>
    </location>
    <ligand>
        <name>S-adenosyl-L-methionine</name>
        <dbReference type="ChEBI" id="CHEBI:59789"/>
    </ligand>
</feature>
<feature type="binding site" evidence="7 8">
    <location>
        <position position="121"/>
    </location>
    <ligand>
        <name>S-adenosyl-L-methionine</name>
        <dbReference type="ChEBI" id="CHEBI:59789"/>
    </ligand>
</feature>
<dbReference type="InterPro" id="IPR011530">
    <property type="entry name" value="rRNA_adenine_dimethylase"/>
</dbReference>
<dbReference type="Proteomes" id="UP000465361">
    <property type="component" value="Unassembled WGS sequence"/>
</dbReference>
<dbReference type="CDD" id="cd02440">
    <property type="entry name" value="AdoMet_MTases"/>
    <property type="match status" value="1"/>
</dbReference>
<feature type="domain" description="Ribosomal RNA adenine methylase transferase N-terminal" evidence="10">
    <location>
        <begin position="50"/>
        <end position="225"/>
    </location>
</feature>
<feature type="binding site" evidence="7 8">
    <location>
        <position position="43"/>
    </location>
    <ligand>
        <name>S-adenosyl-L-methionine</name>
        <dbReference type="ChEBI" id="CHEBI:59789"/>
    </ligand>
</feature>
<comment type="catalytic activity">
    <reaction evidence="7">
        <text>adenosine(1518)/adenosine(1519) in 16S rRNA + 4 S-adenosyl-L-methionine = N(6)-dimethyladenosine(1518)/N(6)-dimethyladenosine(1519) in 16S rRNA + 4 S-adenosyl-L-homocysteine + 4 H(+)</text>
        <dbReference type="Rhea" id="RHEA:19609"/>
        <dbReference type="Rhea" id="RHEA-COMP:10232"/>
        <dbReference type="Rhea" id="RHEA-COMP:10233"/>
        <dbReference type="ChEBI" id="CHEBI:15378"/>
        <dbReference type="ChEBI" id="CHEBI:57856"/>
        <dbReference type="ChEBI" id="CHEBI:59789"/>
        <dbReference type="ChEBI" id="CHEBI:74411"/>
        <dbReference type="ChEBI" id="CHEBI:74493"/>
        <dbReference type="EC" id="2.1.1.182"/>
    </reaction>
</comment>
<dbReference type="GO" id="GO:0052908">
    <property type="term" value="F:16S rRNA (adenine(1518)-N(6)/adenine(1519)-N(6))-dimethyltransferase activity"/>
    <property type="evidence" value="ECO:0007669"/>
    <property type="project" value="UniProtKB-EC"/>
</dbReference>
<feature type="compositionally biased region" description="Polar residues" evidence="9">
    <location>
        <begin position="308"/>
        <end position="321"/>
    </location>
</feature>